<comment type="subcellular location">
    <subcellularLocation>
        <location evidence="1">Nucleus</location>
    </subcellularLocation>
</comment>
<dbReference type="InterPro" id="IPR035697">
    <property type="entry name" value="RNAP_III_RPC1_N"/>
</dbReference>
<dbReference type="GO" id="GO:0005654">
    <property type="term" value="C:nucleoplasm"/>
    <property type="evidence" value="ECO:0007669"/>
    <property type="project" value="UniProtKB-ARBA"/>
</dbReference>
<accession>A0A177BCD7</accession>
<dbReference type="Gene3D" id="6.20.50.80">
    <property type="match status" value="1"/>
</dbReference>
<evidence type="ECO:0000313" key="14">
    <source>
        <dbReference type="Proteomes" id="UP000078046"/>
    </source>
</evidence>
<comment type="caution">
    <text evidence="13">The sequence shown here is derived from an EMBL/GenBank/DDBJ whole genome shotgun (WGS) entry which is preliminary data.</text>
</comment>
<name>A0A177BCD7_9BILA</name>
<evidence type="ECO:0000256" key="4">
    <source>
        <dbReference type="ARBA" id="ARBA00022679"/>
    </source>
</evidence>
<keyword evidence="9 11" id="KW-0804">Transcription</keyword>
<dbReference type="Pfam" id="PF04983">
    <property type="entry name" value="RNA_pol_Rpb1_3"/>
    <property type="match status" value="1"/>
</dbReference>
<dbReference type="CDD" id="cd02583">
    <property type="entry name" value="RNAP_III_RPC1_N"/>
    <property type="match status" value="1"/>
</dbReference>
<proteinExistence type="inferred from homology"/>
<dbReference type="EC" id="2.7.7.6" evidence="11"/>
<dbReference type="Pfam" id="PF00623">
    <property type="entry name" value="RNA_pol_Rpb1_2"/>
    <property type="match status" value="1"/>
</dbReference>
<dbReference type="FunFam" id="2.40.40.20:FF:000019">
    <property type="entry name" value="DNA-directed RNA polymerase II subunit RPB1"/>
    <property type="match status" value="1"/>
</dbReference>
<keyword evidence="6" id="KW-0479">Metal-binding</keyword>
<dbReference type="InterPro" id="IPR038120">
    <property type="entry name" value="Rpb1_funnel_sf"/>
</dbReference>
<dbReference type="Gene3D" id="3.30.1490.180">
    <property type="entry name" value="RNA polymerase ii"/>
    <property type="match status" value="1"/>
</dbReference>
<evidence type="ECO:0000313" key="13">
    <source>
        <dbReference type="EMBL" id="OAF71957.1"/>
    </source>
</evidence>
<feature type="domain" description="RNA polymerase N-terminal" evidence="12">
    <location>
        <begin position="245"/>
        <end position="548"/>
    </location>
</feature>
<dbReference type="InterPro" id="IPR006592">
    <property type="entry name" value="RNA_pol_N"/>
</dbReference>
<dbReference type="Proteomes" id="UP000078046">
    <property type="component" value="Unassembled WGS sequence"/>
</dbReference>
<keyword evidence="4 11" id="KW-0808">Transferase</keyword>
<gene>
    <name evidence="13" type="ORF">A3Q56_00278</name>
</gene>
<evidence type="ECO:0000256" key="9">
    <source>
        <dbReference type="ARBA" id="ARBA00023163"/>
    </source>
</evidence>
<dbReference type="InterPro" id="IPR015700">
    <property type="entry name" value="RPC1"/>
</dbReference>
<evidence type="ECO:0000259" key="12">
    <source>
        <dbReference type="SMART" id="SM00663"/>
    </source>
</evidence>
<dbReference type="OrthoDB" id="270392at2759"/>
<dbReference type="GO" id="GO:0003899">
    <property type="term" value="F:DNA-directed RNA polymerase activity"/>
    <property type="evidence" value="ECO:0007669"/>
    <property type="project" value="UniProtKB-EC"/>
</dbReference>
<dbReference type="InterPro" id="IPR042102">
    <property type="entry name" value="RNA_pol_Rpb1_3_sf"/>
</dbReference>
<dbReference type="NCBIfam" id="NF006336">
    <property type="entry name" value="PRK08566.1"/>
    <property type="match status" value="1"/>
</dbReference>
<dbReference type="CDD" id="cd02736">
    <property type="entry name" value="RNAP_III_Rpc1_C"/>
    <property type="match status" value="1"/>
</dbReference>
<dbReference type="Gene3D" id="2.40.40.20">
    <property type="match status" value="1"/>
</dbReference>
<keyword evidence="3 11" id="KW-0240">DNA-directed RNA polymerase</keyword>
<sequence length="1332" mass="151125">MSKLQYFEKSQCSIIDGINFEVLTPENFYKMSYGQIMNPNLYNPAENGKKVNNGPLDLFMGTTNKKETCKTCQKNNTDCVGHFGHIKLELPVFHVGYFRMVINILQQICKSCSRLLMPDILRDKYTKKLFKAPSYIQKKAMRKKYIEECQKIKMCIHCMDYNGTVKCTSLLEIGHVKYRNVTNDNVEKYIEPLKCVNSDLIENDSKFYKNHVMILSPLCVRGLFNNITDKDKYFLCMGNGFNDPRALLINYIPVPPTCIRPSVMSQGQAGSREDDLTIKLIEIMYMNQELQLLCKSNWMSNEMLQSWKYLQIKVAQFVDSDLAGVPIDFSNKSGSRGVIQRLKGKYGRFRGNLSGKRVDFSGRSVISPDPNLKINQVGVPMHMAKILTFPEIVNKLNIEHLRRTIKNGSDIHPGANFLNHNGNKFFLAYGKRNVLAKNLKLGDIVERHLTDDDVVLFNRQPSLHKLSIQAFRSKILPGRTLRFNECCCNPFNADFDGDEMNIHVPQTYEAKSEAIHLMESKKNIINPRNGEPLIAAIQDFITGAFLLTHLDVYFSYSQTCKIICTILSQDLYLDQFFMPTPAILKPGPFWTGKQIFSIMIRPNKGSNVKVNLECKTKMYRESSNDFMNETYCRIRNSYLLMGVVDKSTLGGGSKNNIFYNILRDYGDEMAALSMWRLSRMIPYYLSNRGFSIGISDVTPSQRLIDKKNKLLETGYGNCTEYIQLTKNNQLPVQPGMTEDETLESKILKELSVIRDHAGQVCLKELPYTNGPLVMALSGSKGSNINISQMIACVGQQAISGKRIPDGFYNRSLPHFKQFNKEPAAKGFVSNSFYSGLTPTEFFFHTMAGREGLVDTAVKTAETGYMQRRLVKALEDIAIQYDGTVRNSEGDIIQFTYGDDNLDPSFIENNMFPTNFSRIWMNALSRNKYENEKKISDFDFVVREIYNRYNGSSSVFFQKMMDFILVKFSYIKGMHHKMSSKNTNSTYSTSIYHVTDSHVYDFVQICLKKYQNAIIQPGTAIGAIGAQSIGEPATQMTLKTFHFAGVAAMNITLGVPRIKEIINASANIKTPIIMCELDNDLDEDFARQIKMQIEKTKLGQICESIEDVVISEGCFILIKLHSKRIEFLKLKVTIYSIIESVCNSKFCKSININEQDIMIYSNSIFAINLSRSPNMSHISFKTLKFDLMEIIVKGYSSVNRAIISVDDTEGKNRYKLLVEGTNILAVMTTVGVVGTSITSNDIIEIAKTIGIEAARGTIIHEIEYTMKSHGMNIDKRHIMLLADIMTSQFEKTSQHLFEAAYYGQCDKIKGVSESIIMGIPMKIGTGIFSIIKK</sequence>
<evidence type="ECO:0000256" key="6">
    <source>
        <dbReference type="ARBA" id="ARBA00022723"/>
    </source>
</evidence>
<dbReference type="SUPFAM" id="SSF64484">
    <property type="entry name" value="beta and beta-prime subunits of DNA dependent RNA-polymerase"/>
    <property type="match status" value="1"/>
</dbReference>
<dbReference type="Pfam" id="PF04997">
    <property type="entry name" value="RNA_pol_Rpb1_1"/>
    <property type="match status" value="1"/>
</dbReference>
<organism evidence="13 14">
    <name type="scientific">Intoshia linei</name>
    <dbReference type="NCBI Taxonomy" id="1819745"/>
    <lineage>
        <taxon>Eukaryota</taxon>
        <taxon>Metazoa</taxon>
        <taxon>Spiralia</taxon>
        <taxon>Lophotrochozoa</taxon>
        <taxon>Mesozoa</taxon>
        <taxon>Orthonectida</taxon>
        <taxon>Rhopaluridae</taxon>
        <taxon>Intoshia</taxon>
    </lineage>
</organism>
<comment type="function">
    <text evidence="11">DNA-dependent RNA polymerase catalyzes the transcription of DNA into RNA using the four ribonucleoside triphosphates as substrates.</text>
</comment>
<comment type="similarity">
    <text evidence="2 11">Belongs to the RNA polymerase beta' chain family.</text>
</comment>
<evidence type="ECO:0000256" key="5">
    <source>
        <dbReference type="ARBA" id="ARBA00022695"/>
    </source>
</evidence>
<dbReference type="InterPro" id="IPR007080">
    <property type="entry name" value="RNA_pol_Rpb1_1"/>
</dbReference>
<keyword evidence="7" id="KW-0862">Zinc</keyword>
<reference evidence="13 14" key="1">
    <citation type="submission" date="2016-04" db="EMBL/GenBank/DDBJ databases">
        <title>The genome of Intoshia linei affirms orthonectids as highly simplified spiralians.</title>
        <authorList>
            <person name="Mikhailov K.V."/>
            <person name="Slusarev G.S."/>
            <person name="Nikitin M.A."/>
            <person name="Logacheva M.D."/>
            <person name="Penin A."/>
            <person name="Aleoshin V."/>
            <person name="Panchin Y.V."/>
        </authorList>
    </citation>
    <scope>NUCLEOTIDE SEQUENCE [LARGE SCALE GENOMIC DNA]</scope>
    <source>
        <strain evidence="13">Intl2013</strain>
        <tissue evidence="13">Whole animal</tissue>
    </source>
</reference>
<dbReference type="InterPro" id="IPR000722">
    <property type="entry name" value="RNA_pol_asu"/>
</dbReference>
<dbReference type="PANTHER" id="PTHR48446">
    <property type="entry name" value="DNA-DIRECTED RNA POLYMERASE SUBUNIT BETA' N-TERMINAL SECTION"/>
    <property type="match status" value="1"/>
</dbReference>
<keyword evidence="14" id="KW-1185">Reference proteome</keyword>
<dbReference type="InterPro" id="IPR007066">
    <property type="entry name" value="RNA_pol_Rpb1_3"/>
</dbReference>
<dbReference type="InterPro" id="IPR007083">
    <property type="entry name" value="RNA_pol_Rpb1_4"/>
</dbReference>
<keyword evidence="8" id="KW-0460">Magnesium</keyword>
<dbReference type="Gene3D" id="1.10.150.390">
    <property type="match status" value="1"/>
</dbReference>
<dbReference type="InterPro" id="IPR007081">
    <property type="entry name" value="RNA_pol_Rpb1_5"/>
</dbReference>
<comment type="catalytic activity">
    <reaction evidence="11">
        <text>RNA(n) + a ribonucleoside 5'-triphosphate = RNA(n+1) + diphosphate</text>
        <dbReference type="Rhea" id="RHEA:21248"/>
        <dbReference type="Rhea" id="RHEA-COMP:14527"/>
        <dbReference type="Rhea" id="RHEA-COMP:17342"/>
        <dbReference type="ChEBI" id="CHEBI:33019"/>
        <dbReference type="ChEBI" id="CHEBI:61557"/>
        <dbReference type="ChEBI" id="CHEBI:140395"/>
        <dbReference type="EC" id="2.7.7.6"/>
    </reaction>
</comment>
<evidence type="ECO:0000256" key="7">
    <source>
        <dbReference type="ARBA" id="ARBA00022833"/>
    </source>
</evidence>
<dbReference type="Gene3D" id="6.10.250.2940">
    <property type="match status" value="1"/>
</dbReference>
<dbReference type="Gene3D" id="1.10.132.30">
    <property type="match status" value="1"/>
</dbReference>
<evidence type="ECO:0000256" key="8">
    <source>
        <dbReference type="ARBA" id="ARBA00022842"/>
    </source>
</evidence>
<dbReference type="GO" id="GO:0006351">
    <property type="term" value="P:DNA-templated transcription"/>
    <property type="evidence" value="ECO:0007669"/>
    <property type="project" value="InterPro"/>
</dbReference>
<dbReference type="EMBL" id="LWCA01000013">
    <property type="protein sequence ID" value="OAF71957.1"/>
    <property type="molecule type" value="Genomic_DNA"/>
</dbReference>
<dbReference type="Pfam" id="PF05000">
    <property type="entry name" value="RNA_pol_Rpb1_4"/>
    <property type="match status" value="1"/>
</dbReference>
<keyword evidence="5 11" id="KW-0548">Nucleotidyltransferase</keyword>
<feature type="non-terminal residue" evidence="13">
    <location>
        <position position="1332"/>
    </location>
</feature>
<dbReference type="FunFam" id="1.10.132.30:FF:000001">
    <property type="entry name" value="DNA-directed RNA polymerase subunit"/>
    <property type="match status" value="1"/>
</dbReference>
<dbReference type="GO" id="GO:0003677">
    <property type="term" value="F:DNA binding"/>
    <property type="evidence" value="ECO:0007669"/>
    <property type="project" value="InterPro"/>
</dbReference>
<evidence type="ECO:0000256" key="3">
    <source>
        <dbReference type="ARBA" id="ARBA00022478"/>
    </source>
</evidence>
<dbReference type="GO" id="GO:0046872">
    <property type="term" value="F:metal ion binding"/>
    <property type="evidence" value="ECO:0007669"/>
    <property type="project" value="UniProtKB-KW"/>
</dbReference>
<dbReference type="InterPro" id="IPR044893">
    <property type="entry name" value="RNA_pol_Rpb1_clamp_domain"/>
</dbReference>
<dbReference type="Pfam" id="PF04998">
    <property type="entry name" value="RNA_pol_Rpb1_5"/>
    <property type="match status" value="1"/>
</dbReference>
<dbReference type="SMART" id="SM00663">
    <property type="entry name" value="RPOLA_N"/>
    <property type="match status" value="1"/>
</dbReference>
<evidence type="ECO:0000256" key="11">
    <source>
        <dbReference type="RuleBase" id="RU004279"/>
    </source>
</evidence>
<dbReference type="InterPro" id="IPR035698">
    <property type="entry name" value="RNAP_III_Rpc1_C"/>
</dbReference>
<dbReference type="PANTHER" id="PTHR48446:SF1">
    <property type="entry name" value="DNA-DIRECTED RNA POLYMERASE SUBUNIT BETA' N-TERMINAL SECTION"/>
    <property type="match status" value="1"/>
</dbReference>
<evidence type="ECO:0000256" key="10">
    <source>
        <dbReference type="ARBA" id="ARBA00023242"/>
    </source>
</evidence>
<dbReference type="GO" id="GO:0000428">
    <property type="term" value="C:DNA-directed RNA polymerase complex"/>
    <property type="evidence" value="ECO:0007669"/>
    <property type="project" value="UniProtKB-KW"/>
</dbReference>
<evidence type="ECO:0000256" key="1">
    <source>
        <dbReference type="ARBA" id="ARBA00004123"/>
    </source>
</evidence>
<dbReference type="Gene3D" id="4.10.860.120">
    <property type="entry name" value="RNA polymerase II, clamp domain"/>
    <property type="match status" value="1"/>
</dbReference>
<dbReference type="Gene3D" id="1.10.274.100">
    <property type="entry name" value="RNA polymerase Rpb1, domain 3"/>
    <property type="match status" value="1"/>
</dbReference>
<keyword evidence="10" id="KW-0539">Nucleus</keyword>
<evidence type="ECO:0000256" key="2">
    <source>
        <dbReference type="ARBA" id="ARBA00006460"/>
    </source>
</evidence>
<protein>
    <recommendedName>
        <fullName evidence="11">DNA-directed RNA polymerase subunit</fullName>
        <ecNumber evidence="11">2.7.7.6</ecNumber>
    </recommendedName>
</protein>